<comment type="similarity">
    <text evidence="1">Belongs to the EamA transporter family.</text>
</comment>
<keyword evidence="2" id="KW-1133">Transmembrane helix</keyword>
<evidence type="ECO:0000313" key="5">
    <source>
        <dbReference type="Proteomes" id="UP000320338"/>
    </source>
</evidence>
<dbReference type="SUPFAM" id="SSF103481">
    <property type="entry name" value="Multidrug resistance efflux transporter EmrE"/>
    <property type="match status" value="2"/>
</dbReference>
<dbReference type="GO" id="GO:0016020">
    <property type="term" value="C:membrane"/>
    <property type="evidence" value="ECO:0007669"/>
    <property type="project" value="InterPro"/>
</dbReference>
<feature type="transmembrane region" description="Helical" evidence="2">
    <location>
        <begin position="93"/>
        <end position="113"/>
    </location>
</feature>
<feature type="transmembrane region" description="Helical" evidence="2">
    <location>
        <begin position="120"/>
        <end position="138"/>
    </location>
</feature>
<feature type="transmembrane region" description="Helical" evidence="2">
    <location>
        <begin position="174"/>
        <end position="193"/>
    </location>
</feature>
<keyword evidence="2" id="KW-0472">Membrane</keyword>
<feature type="transmembrane region" description="Helical" evidence="2">
    <location>
        <begin position="205"/>
        <end position="224"/>
    </location>
</feature>
<evidence type="ECO:0000256" key="2">
    <source>
        <dbReference type="SAM" id="Phobius"/>
    </source>
</evidence>
<organism evidence="4 5">
    <name type="scientific">Pseudonocardia hydrocarbonoxydans</name>
    <dbReference type="NCBI Taxonomy" id="76726"/>
    <lineage>
        <taxon>Bacteria</taxon>
        <taxon>Bacillati</taxon>
        <taxon>Actinomycetota</taxon>
        <taxon>Actinomycetes</taxon>
        <taxon>Pseudonocardiales</taxon>
        <taxon>Pseudonocardiaceae</taxon>
        <taxon>Pseudonocardia</taxon>
    </lineage>
</organism>
<dbReference type="AlphaFoldDB" id="A0A4Y3WHZ3"/>
<evidence type="ECO:0000256" key="1">
    <source>
        <dbReference type="ARBA" id="ARBA00007362"/>
    </source>
</evidence>
<evidence type="ECO:0000259" key="3">
    <source>
        <dbReference type="Pfam" id="PF00892"/>
    </source>
</evidence>
<dbReference type="RefSeq" id="WP_246085665.1">
    <property type="nucleotide sequence ID" value="NZ_BAAARZ010000027.1"/>
</dbReference>
<sequence length="290" mass="29304">MTTATRAWIPAPALFVVGGLSMYVGAALAVGLFDRLPPSAVAVLRLLGAAAVLLAWRRPGRAAWRGPRLARAVAFGMATGLMNLAFYEAIARLPLGTAVAIEFVGPVAVAAAASRRPRDLAAVALAALGVALIADVRWSGSPEGVLWALAAAGMWAAYILLGKRVATAGNGLDDMAVGFAVAAVVLSPLLLVGPRADGALADPTVLLLAVGVGVLSSLVPYVLDQLVLRRVGQARFAVLLALLPATATVVGLVALAQVPGLLEGLGIAAVVAAVALRSRDGDVAANADPR</sequence>
<name>A0A4Y3WHZ3_9PSEU</name>
<dbReference type="EMBL" id="BJNG01000005">
    <property type="protein sequence ID" value="GEC18345.1"/>
    <property type="molecule type" value="Genomic_DNA"/>
</dbReference>
<keyword evidence="2" id="KW-0812">Transmembrane</keyword>
<feature type="transmembrane region" description="Helical" evidence="2">
    <location>
        <begin position="39"/>
        <end position="57"/>
    </location>
</feature>
<dbReference type="InterPro" id="IPR000620">
    <property type="entry name" value="EamA_dom"/>
</dbReference>
<accession>A0A4Y3WHZ3</accession>
<dbReference type="Proteomes" id="UP000320338">
    <property type="component" value="Unassembled WGS sequence"/>
</dbReference>
<protein>
    <submittedName>
        <fullName evidence="4">Permease</fullName>
    </submittedName>
</protein>
<comment type="caution">
    <text evidence="4">The sequence shown here is derived from an EMBL/GenBank/DDBJ whole genome shotgun (WGS) entry which is preliminary data.</text>
</comment>
<gene>
    <name evidence="4" type="ORF">PHY01_06280</name>
</gene>
<evidence type="ECO:0000313" key="4">
    <source>
        <dbReference type="EMBL" id="GEC18345.1"/>
    </source>
</evidence>
<dbReference type="InterPro" id="IPR037185">
    <property type="entry name" value="EmrE-like"/>
</dbReference>
<feature type="transmembrane region" description="Helical" evidence="2">
    <location>
        <begin position="12"/>
        <end position="33"/>
    </location>
</feature>
<reference evidence="4 5" key="1">
    <citation type="submission" date="2019-06" db="EMBL/GenBank/DDBJ databases">
        <title>Whole genome shotgun sequence of Pseudonocardia hydrocarbonoxydans NBRC 14498.</title>
        <authorList>
            <person name="Hosoyama A."/>
            <person name="Uohara A."/>
            <person name="Ohji S."/>
            <person name="Ichikawa N."/>
        </authorList>
    </citation>
    <scope>NUCLEOTIDE SEQUENCE [LARGE SCALE GENOMIC DNA]</scope>
    <source>
        <strain evidence="4 5">NBRC 14498</strain>
    </source>
</reference>
<dbReference type="Pfam" id="PF00892">
    <property type="entry name" value="EamA"/>
    <property type="match status" value="1"/>
</dbReference>
<proteinExistence type="inferred from homology"/>
<feature type="transmembrane region" description="Helical" evidence="2">
    <location>
        <begin position="69"/>
        <end position="87"/>
    </location>
</feature>
<feature type="transmembrane region" description="Helical" evidence="2">
    <location>
        <begin position="236"/>
        <end position="256"/>
    </location>
</feature>
<feature type="domain" description="EamA" evidence="3">
    <location>
        <begin position="144"/>
        <end position="276"/>
    </location>
</feature>
<feature type="transmembrane region" description="Helical" evidence="2">
    <location>
        <begin position="144"/>
        <end position="162"/>
    </location>
</feature>
<keyword evidence="5" id="KW-1185">Reference proteome</keyword>